<dbReference type="Proteomes" id="UP001188597">
    <property type="component" value="Unassembled WGS sequence"/>
</dbReference>
<evidence type="ECO:0000259" key="2">
    <source>
        <dbReference type="Pfam" id="PF22936"/>
    </source>
</evidence>
<organism evidence="3 4">
    <name type="scientific">Escallonia herrerae</name>
    <dbReference type="NCBI Taxonomy" id="1293975"/>
    <lineage>
        <taxon>Eukaryota</taxon>
        <taxon>Viridiplantae</taxon>
        <taxon>Streptophyta</taxon>
        <taxon>Embryophyta</taxon>
        <taxon>Tracheophyta</taxon>
        <taxon>Spermatophyta</taxon>
        <taxon>Magnoliopsida</taxon>
        <taxon>eudicotyledons</taxon>
        <taxon>Gunneridae</taxon>
        <taxon>Pentapetalae</taxon>
        <taxon>asterids</taxon>
        <taxon>campanulids</taxon>
        <taxon>Escalloniales</taxon>
        <taxon>Escalloniaceae</taxon>
        <taxon>Escallonia</taxon>
    </lineage>
</organism>
<evidence type="ECO:0000313" key="3">
    <source>
        <dbReference type="EMBL" id="KAK3016871.1"/>
    </source>
</evidence>
<name>A0AA88VWQ7_9ASTE</name>
<dbReference type="Pfam" id="PF22936">
    <property type="entry name" value="Pol_BBD"/>
    <property type="match status" value="1"/>
</dbReference>
<dbReference type="Pfam" id="PF07727">
    <property type="entry name" value="RVT_2"/>
    <property type="match status" value="2"/>
</dbReference>
<sequence length="429" mass="48888">MGCSYHMCLNEDWFATYRSFDGGKVLMRNDAAYKVVRIDSIQIRMHDGIVRTLTDVRHVPELKKNLISLDTLESNSCSYRAASGVMRIIKGALVVMKGLKQNSLYLLRGSTVTGAASTTSSSDIDSDITKLWHMCLRHMSERKKELTDAGKDHGIREKVELEYNIAENRPRRIIRPLLKYGYADMVAYALSVAESIETEEHVTYKEAIKSTKSTQWIVAMSEEIKSLYKNQTWKLVKLHVGQKIVGCKWIYKKKEGKIPGTEDARYKARLVAKDFTQREEIGYARSAYDSCVYPQRLVDGSYIYLLLYIDDMLIAAKLMLDVNGLKEQFKREIKTKDLGTTKRILGMEIQRDRPATILYLSQKNWKATIQTIVVLSTTEAEYVAVTEAVKEAIWLKGLDMVSQGTVMVDKISTYGNLGDMMTKHIPEIK</sequence>
<evidence type="ECO:0008006" key="5">
    <source>
        <dbReference type="Google" id="ProtNLM"/>
    </source>
</evidence>
<dbReference type="AlphaFoldDB" id="A0AA88VWQ7"/>
<reference evidence="3" key="1">
    <citation type="submission" date="2022-12" db="EMBL/GenBank/DDBJ databases">
        <title>Draft genome assemblies for two species of Escallonia (Escalloniales).</title>
        <authorList>
            <person name="Chanderbali A."/>
            <person name="Dervinis C."/>
            <person name="Anghel I."/>
            <person name="Soltis D."/>
            <person name="Soltis P."/>
            <person name="Zapata F."/>
        </authorList>
    </citation>
    <scope>NUCLEOTIDE SEQUENCE</scope>
    <source>
        <strain evidence="3">UCBG64.0493</strain>
        <tissue evidence="3">Leaf</tissue>
    </source>
</reference>
<dbReference type="EMBL" id="JAVXUP010001041">
    <property type="protein sequence ID" value="KAK3016871.1"/>
    <property type="molecule type" value="Genomic_DNA"/>
</dbReference>
<evidence type="ECO:0000313" key="4">
    <source>
        <dbReference type="Proteomes" id="UP001188597"/>
    </source>
</evidence>
<feature type="domain" description="Retrovirus-related Pol polyprotein from transposon TNT 1-94-like beta-barrel" evidence="2">
    <location>
        <begin position="2"/>
        <end position="76"/>
    </location>
</feature>
<keyword evidence="4" id="KW-1185">Reference proteome</keyword>
<protein>
    <recommendedName>
        <fullName evidence="5">Reverse transcriptase Ty1/copia-type domain-containing protein</fullName>
    </recommendedName>
</protein>
<gene>
    <name evidence="3" type="ORF">RJ639_005957</name>
</gene>
<accession>A0AA88VWQ7</accession>
<evidence type="ECO:0000259" key="1">
    <source>
        <dbReference type="Pfam" id="PF07727"/>
    </source>
</evidence>
<feature type="domain" description="Reverse transcriptase Ty1/copia-type" evidence="1">
    <location>
        <begin position="230"/>
        <end position="284"/>
    </location>
</feature>
<dbReference type="InterPro" id="IPR013103">
    <property type="entry name" value="RVT_2"/>
</dbReference>
<proteinExistence type="predicted"/>
<dbReference type="InterPro" id="IPR054722">
    <property type="entry name" value="PolX-like_BBD"/>
</dbReference>
<comment type="caution">
    <text evidence="3">The sequence shown here is derived from an EMBL/GenBank/DDBJ whole genome shotgun (WGS) entry which is preliminary data.</text>
</comment>
<feature type="domain" description="Reverse transcriptase Ty1/copia-type" evidence="1">
    <location>
        <begin position="285"/>
        <end position="374"/>
    </location>
</feature>